<organism evidence="3 4">
    <name type="scientific">Rotaria sordida</name>
    <dbReference type="NCBI Taxonomy" id="392033"/>
    <lineage>
        <taxon>Eukaryota</taxon>
        <taxon>Metazoa</taxon>
        <taxon>Spiralia</taxon>
        <taxon>Gnathifera</taxon>
        <taxon>Rotifera</taxon>
        <taxon>Eurotatoria</taxon>
        <taxon>Bdelloidea</taxon>
        <taxon>Philodinida</taxon>
        <taxon>Philodinidae</taxon>
        <taxon>Rotaria</taxon>
    </lineage>
</organism>
<dbReference type="InterPro" id="IPR036322">
    <property type="entry name" value="WD40_repeat_dom_sf"/>
</dbReference>
<accession>A0A814HWT1</accession>
<reference evidence="3" key="1">
    <citation type="submission" date="2021-02" db="EMBL/GenBank/DDBJ databases">
        <authorList>
            <person name="Nowell W R."/>
        </authorList>
    </citation>
    <scope>NUCLEOTIDE SEQUENCE</scope>
</reference>
<dbReference type="GO" id="GO:0006623">
    <property type="term" value="P:protein targeting to vacuole"/>
    <property type="evidence" value="ECO:0007669"/>
    <property type="project" value="InterPro"/>
</dbReference>
<dbReference type="GO" id="GO:0030897">
    <property type="term" value="C:HOPS complex"/>
    <property type="evidence" value="ECO:0007669"/>
    <property type="project" value="TreeGrafter"/>
</dbReference>
<protein>
    <recommendedName>
        <fullName evidence="2">Vacuolar protein sorting-associated protein 8 central domain-containing protein</fullName>
    </recommendedName>
</protein>
<dbReference type="GO" id="GO:0005770">
    <property type="term" value="C:late endosome"/>
    <property type="evidence" value="ECO:0007669"/>
    <property type="project" value="TreeGrafter"/>
</dbReference>
<dbReference type="PANTHER" id="PTHR12616:SF8">
    <property type="entry name" value="VACUOLAR PROTEIN SORTING-ASSOCIATED PROTEIN 8 HOMOLOG"/>
    <property type="match status" value="1"/>
</dbReference>
<proteinExistence type="inferred from homology"/>
<dbReference type="AlphaFoldDB" id="A0A814HWT1"/>
<dbReference type="GO" id="GO:0034058">
    <property type="term" value="P:endosomal vesicle fusion"/>
    <property type="evidence" value="ECO:0007669"/>
    <property type="project" value="TreeGrafter"/>
</dbReference>
<dbReference type="Pfam" id="PF23410">
    <property type="entry name" value="Beta-prop_VPS8"/>
    <property type="match status" value="1"/>
</dbReference>
<dbReference type="EMBL" id="CAJNOL010000340">
    <property type="protein sequence ID" value="CAF1016090.1"/>
    <property type="molecule type" value="Genomic_DNA"/>
</dbReference>
<comment type="caution">
    <text evidence="3">The sequence shown here is derived from an EMBL/GenBank/DDBJ whole genome shotgun (WGS) entry which is preliminary data.</text>
</comment>
<dbReference type="SUPFAM" id="SSF50978">
    <property type="entry name" value="WD40 repeat-like"/>
    <property type="match status" value="1"/>
</dbReference>
<gene>
    <name evidence="3" type="ORF">JXQ802_LOCUS14911</name>
</gene>
<name>A0A814HWT1_9BILA</name>
<keyword evidence="4" id="KW-1185">Reference proteome</keyword>
<evidence type="ECO:0000256" key="1">
    <source>
        <dbReference type="ARBA" id="ARBA00009422"/>
    </source>
</evidence>
<comment type="similarity">
    <text evidence="1">Belongs to the VPS8 family.</text>
</comment>
<evidence type="ECO:0000313" key="3">
    <source>
        <dbReference type="EMBL" id="CAF1016090.1"/>
    </source>
</evidence>
<evidence type="ECO:0000259" key="2">
    <source>
        <dbReference type="Pfam" id="PF12816"/>
    </source>
</evidence>
<dbReference type="InterPro" id="IPR025941">
    <property type="entry name" value="Vps8_central_dom"/>
</dbReference>
<dbReference type="PANTHER" id="PTHR12616">
    <property type="entry name" value="VACUOLAR PROTEIN SORTING VPS41"/>
    <property type="match status" value="1"/>
</dbReference>
<dbReference type="InterPro" id="IPR015943">
    <property type="entry name" value="WD40/YVTN_repeat-like_dom_sf"/>
</dbReference>
<dbReference type="Proteomes" id="UP000663870">
    <property type="component" value="Unassembled WGS sequence"/>
</dbReference>
<dbReference type="Gene3D" id="2.130.10.10">
    <property type="entry name" value="YVTN repeat-like/Quinoprotein amine dehydrogenase"/>
    <property type="match status" value="1"/>
</dbReference>
<sequence>MSDLIGENNKVSAISKDADSLLDEFDLAPSSIDDSLFDIPVLTSLPSLESILHEQDPRFDNISVSSSIQNQNLQQDNENSINILNDLYSSQPSTASFDSLLDIHTKPLDNYILKIHNQQQDATSTDESFVEIPKHKQINHGSLLKICELPTISNQLSLCIERTNYGHPTTIDILIYRLVAIGTTKSVVLLFEYQTQTLKHCLNTDLSNGAVSALNFNSDATRLLVGYARGRIQMYDCSNGKLLRNISNDIHGSDTAILNIKFTHDPTIAVFSDSGGSVYVLQFTRHLKRGYQSKCLFSGSRGEVCTIEPLLFYHQQDLLTTDTNEKLEQHPLKSMYIVALATFTKVFLLALKSQNNVKILRVQHLAGSNTTLPILKWQFIIVKVSDKINCINPILAAVRDKQCTFIQIQHVRDDEVHITQLKQITVDYNIKSFCWLNARTFVLFDMFERAHVIDQRSEEQLECLSLSYCELIYNTIFFKSLATGGNVSSALALAGQNACYQTLISNQGSIFLLGTHTLYEIHLRDWSERIDFYIENGKNQYDQALELAYSMLVGKAKGLTGLPIDPIKRRQCISDRMVSLLQAYLKFSLNQECPQSGNIDLLKQHYRNILPRSIDYCLLIDRLDLLFGLIYDIFSQDSIAHGIYLQCLEPYILKNRFDSISPMVLKDFINYYIDHNYLYQLEQCLNRLDVSSLDIDQIIQITRKHELYMTLLHIYSEGFKDFTTILKEIIEKLEDDFAQHNGTGFSTKMTVIGNQALVFIQTTLVGEIYPFGGRLSSEMAHFGRNQIVDFLSYLHPRRTGGLLYNNLRALLHFNTRDFFNLLTMAFDNDEFLNDIDIIKRRAFCDILLRVMVDDVQFSSHQISILFNFLSRQLAKAGQQHIFVQGMLFEQVIINYIMNHKIYYDRIFPLCFAQID</sequence>
<feature type="domain" description="Vacuolar protein sorting-associated protein 8 central" evidence="2">
    <location>
        <begin position="643"/>
        <end position="826"/>
    </location>
</feature>
<dbReference type="Pfam" id="PF12816">
    <property type="entry name" value="TPR_Vps8"/>
    <property type="match status" value="1"/>
</dbReference>
<evidence type="ECO:0000313" key="4">
    <source>
        <dbReference type="Proteomes" id="UP000663870"/>
    </source>
</evidence>
<dbReference type="InterPro" id="IPR045111">
    <property type="entry name" value="Vps41/Vps8"/>
</dbReference>